<organism evidence="3 4">
    <name type="scientific">Lactuca virosa</name>
    <dbReference type="NCBI Taxonomy" id="75947"/>
    <lineage>
        <taxon>Eukaryota</taxon>
        <taxon>Viridiplantae</taxon>
        <taxon>Streptophyta</taxon>
        <taxon>Embryophyta</taxon>
        <taxon>Tracheophyta</taxon>
        <taxon>Spermatophyta</taxon>
        <taxon>Magnoliopsida</taxon>
        <taxon>eudicotyledons</taxon>
        <taxon>Gunneridae</taxon>
        <taxon>Pentapetalae</taxon>
        <taxon>asterids</taxon>
        <taxon>campanulids</taxon>
        <taxon>Asterales</taxon>
        <taxon>Asteraceae</taxon>
        <taxon>Cichorioideae</taxon>
        <taxon>Cichorieae</taxon>
        <taxon>Lactucinae</taxon>
        <taxon>Lactuca</taxon>
    </lineage>
</organism>
<evidence type="ECO:0000256" key="2">
    <source>
        <dbReference type="SAM" id="SignalP"/>
    </source>
</evidence>
<reference evidence="3 4" key="1">
    <citation type="submission" date="2022-01" db="EMBL/GenBank/DDBJ databases">
        <authorList>
            <person name="Xiong W."/>
            <person name="Schranz E."/>
        </authorList>
    </citation>
    <scope>NUCLEOTIDE SEQUENCE [LARGE SCALE GENOMIC DNA]</scope>
</reference>
<proteinExistence type="predicted"/>
<dbReference type="AlphaFoldDB" id="A0AAU9MTX7"/>
<keyword evidence="4" id="KW-1185">Reference proteome</keyword>
<gene>
    <name evidence="3" type="ORF">LVIROSA_LOCUS16699</name>
</gene>
<accession>A0AAU9MTX7</accession>
<protein>
    <submittedName>
        <fullName evidence="3">Uncharacterized protein</fullName>
    </submittedName>
</protein>
<dbReference type="EMBL" id="CAKMRJ010003190">
    <property type="protein sequence ID" value="CAH1429875.1"/>
    <property type="molecule type" value="Genomic_DNA"/>
</dbReference>
<evidence type="ECO:0000256" key="1">
    <source>
        <dbReference type="SAM" id="MobiDB-lite"/>
    </source>
</evidence>
<comment type="caution">
    <text evidence="3">The sequence shown here is derived from an EMBL/GenBank/DDBJ whole genome shotgun (WGS) entry which is preliminary data.</text>
</comment>
<feature type="chain" id="PRO_5043706596" evidence="2">
    <location>
        <begin position="18"/>
        <end position="79"/>
    </location>
</feature>
<feature type="signal peptide" evidence="2">
    <location>
        <begin position="1"/>
        <end position="17"/>
    </location>
</feature>
<keyword evidence="2" id="KW-0732">Signal</keyword>
<feature type="region of interest" description="Disordered" evidence="1">
    <location>
        <begin position="54"/>
        <end position="79"/>
    </location>
</feature>
<name>A0AAU9MTX7_9ASTR</name>
<dbReference type="Proteomes" id="UP001157418">
    <property type="component" value="Unassembled WGS sequence"/>
</dbReference>
<sequence length="79" mass="9021">MALCFIFLLMLLQTHLSLHSSLSVQKHQDVELGKFKLNDKSILEDKSRRLELHEVHSGPNPISNSFKEEVPEINLQTAP</sequence>
<evidence type="ECO:0000313" key="3">
    <source>
        <dbReference type="EMBL" id="CAH1429875.1"/>
    </source>
</evidence>
<evidence type="ECO:0000313" key="4">
    <source>
        <dbReference type="Proteomes" id="UP001157418"/>
    </source>
</evidence>